<keyword evidence="3" id="KW-1185">Reference proteome</keyword>
<gene>
    <name evidence="2" type="ORF">MYCIT1_LOCUS32133</name>
</gene>
<accession>A0AAD2HS87</accession>
<feature type="region of interest" description="Disordered" evidence="1">
    <location>
        <begin position="73"/>
        <end position="92"/>
    </location>
</feature>
<dbReference type="Proteomes" id="UP001295794">
    <property type="component" value="Unassembled WGS sequence"/>
</dbReference>
<organism evidence="2 3">
    <name type="scientific">Mycena citricolor</name>
    <dbReference type="NCBI Taxonomy" id="2018698"/>
    <lineage>
        <taxon>Eukaryota</taxon>
        <taxon>Fungi</taxon>
        <taxon>Dikarya</taxon>
        <taxon>Basidiomycota</taxon>
        <taxon>Agaricomycotina</taxon>
        <taxon>Agaricomycetes</taxon>
        <taxon>Agaricomycetidae</taxon>
        <taxon>Agaricales</taxon>
        <taxon>Marasmiineae</taxon>
        <taxon>Mycenaceae</taxon>
        <taxon>Mycena</taxon>
    </lineage>
</organism>
<comment type="caution">
    <text evidence="2">The sequence shown here is derived from an EMBL/GenBank/DDBJ whole genome shotgun (WGS) entry which is preliminary data.</text>
</comment>
<name>A0AAD2HS87_9AGAR</name>
<sequence>MTSTVASFSLSTELEDWLSPPATASSKEERLCASVRVWEAVESELSDASDYTLAGCWDTLRVSLDEISDRVSSHAEHRANAQRTSCSPPGAEKNLVDPDAAQIEADRASATEIVAYARSELELISAVRVAEASWPTCPEMAAIFEPEDEELMRRILARASALLERINVLHGSGLAVAEEKPVKSNSA</sequence>
<evidence type="ECO:0000313" key="3">
    <source>
        <dbReference type="Proteomes" id="UP001295794"/>
    </source>
</evidence>
<evidence type="ECO:0000256" key="1">
    <source>
        <dbReference type="SAM" id="MobiDB-lite"/>
    </source>
</evidence>
<dbReference type="AlphaFoldDB" id="A0AAD2HS87"/>
<evidence type="ECO:0000313" key="2">
    <source>
        <dbReference type="EMBL" id="CAK5281196.1"/>
    </source>
</evidence>
<reference evidence="2" key="1">
    <citation type="submission" date="2023-11" db="EMBL/GenBank/DDBJ databases">
        <authorList>
            <person name="De Vega J J."/>
            <person name="De Vega J J."/>
        </authorList>
    </citation>
    <scope>NUCLEOTIDE SEQUENCE</scope>
</reference>
<proteinExistence type="predicted"/>
<protein>
    <submittedName>
        <fullName evidence="2">Uncharacterized protein</fullName>
    </submittedName>
</protein>
<dbReference type="EMBL" id="CAVNYO010000444">
    <property type="protein sequence ID" value="CAK5281196.1"/>
    <property type="molecule type" value="Genomic_DNA"/>
</dbReference>